<keyword evidence="1" id="KW-0472">Membrane</keyword>
<organism evidence="2 3">
    <name type="scientific">Rheinheimera aquimaris</name>
    <dbReference type="NCBI Taxonomy" id="412437"/>
    <lineage>
        <taxon>Bacteria</taxon>
        <taxon>Pseudomonadati</taxon>
        <taxon>Pseudomonadota</taxon>
        <taxon>Gammaproteobacteria</taxon>
        <taxon>Chromatiales</taxon>
        <taxon>Chromatiaceae</taxon>
        <taxon>Rheinheimera</taxon>
    </lineage>
</organism>
<evidence type="ECO:0000256" key="1">
    <source>
        <dbReference type="SAM" id="Phobius"/>
    </source>
</evidence>
<keyword evidence="1" id="KW-0812">Transmembrane</keyword>
<feature type="transmembrane region" description="Helical" evidence="1">
    <location>
        <begin position="64"/>
        <end position="83"/>
    </location>
</feature>
<name>A0ABP3PAF5_9GAMM</name>
<accession>A0ABP3PAF5</accession>
<proteinExistence type="predicted"/>
<gene>
    <name evidence="2" type="ORF">GCM10009098_32740</name>
</gene>
<evidence type="ECO:0008006" key="4">
    <source>
        <dbReference type="Google" id="ProtNLM"/>
    </source>
</evidence>
<dbReference type="Proteomes" id="UP001501169">
    <property type="component" value="Unassembled WGS sequence"/>
</dbReference>
<evidence type="ECO:0000313" key="3">
    <source>
        <dbReference type="Proteomes" id="UP001501169"/>
    </source>
</evidence>
<dbReference type="RefSeq" id="WP_226767845.1">
    <property type="nucleotide sequence ID" value="NZ_BAAAEO010000005.1"/>
</dbReference>
<evidence type="ECO:0000313" key="2">
    <source>
        <dbReference type="EMBL" id="GAA0562058.1"/>
    </source>
</evidence>
<sequence length="173" mass="19494">MIKTITVTKTDYLNFTNYAFKRLCTPQPKGGVGFIKNMIIWCVLTIAFMFVFQIDSISLSSFHWPSAAIAALPFVVFIVAYSINMRKLRQSSIPHENGLMLGEKTIEFATAGITEINPLGRCFYKWESVESVEDNSGDLYIFLDKLLALIIPASSFSSDIEKAELQSILKKYV</sequence>
<feature type="transmembrane region" description="Helical" evidence="1">
    <location>
        <begin position="31"/>
        <end position="52"/>
    </location>
</feature>
<keyword evidence="3" id="KW-1185">Reference proteome</keyword>
<dbReference type="EMBL" id="BAAAEO010000005">
    <property type="protein sequence ID" value="GAA0562058.1"/>
    <property type="molecule type" value="Genomic_DNA"/>
</dbReference>
<keyword evidence="1" id="KW-1133">Transmembrane helix</keyword>
<comment type="caution">
    <text evidence="2">The sequence shown here is derived from an EMBL/GenBank/DDBJ whole genome shotgun (WGS) entry which is preliminary data.</text>
</comment>
<reference evidence="3" key="1">
    <citation type="journal article" date="2019" name="Int. J. Syst. Evol. Microbiol.">
        <title>The Global Catalogue of Microorganisms (GCM) 10K type strain sequencing project: providing services to taxonomists for standard genome sequencing and annotation.</title>
        <authorList>
            <consortium name="The Broad Institute Genomics Platform"/>
            <consortium name="The Broad Institute Genome Sequencing Center for Infectious Disease"/>
            <person name="Wu L."/>
            <person name="Ma J."/>
        </authorList>
    </citation>
    <scope>NUCLEOTIDE SEQUENCE [LARGE SCALE GENOMIC DNA]</scope>
    <source>
        <strain evidence="3">JCM 14331</strain>
    </source>
</reference>
<protein>
    <recommendedName>
        <fullName evidence="4">YcxB-like protein domain-containing protein</fullName>
    </recommendedName>
</protein>